<name>A0A445N1E7_9BACT</name>
<dbReference type="InterPro" id="IPR024478">
    <property type="entry name" value="HlyB_4HB_MCP"/>
</dbReference>
<dbReference type="EMBL" id="OJIN01000208">
    <property type="protein sequence ID" value="SPD75525.1"/>
    <property type="molecule type" value="Genomic_DNA"/>
</dbReference>
<evidence type="ECO:0000256" key="1">
    <source>
        <dbReference type="SAM" id="Phobius"/>
    </source>
</evidence>
<feature type="transmembrane region" description="Helical" evidence="1">
    <location>
        <begin position="198"/>
        <end position="219"/>
    </location>
</feature>
<evidence type="ECO:0000259" key="2">
    <source>
        <dbReference type="Pfam" id="PF12729"/>
    </source>
</evidence>
<keyword evidence="1" id="KW-0472">Membrane</keyword>
<organism evidence="3">
    <name type="scientific">uncultured Desulfobacterium sp</name>
    <dbReference type="NCBI Taxonomy" id="201089"/>
    <lineage>
        <taxon>Bacteria</taxon>
        <taxon>Pseudomonadati</taxon>
        <taxon>Thermodesulfobacteriota</taxon>
        <taxon>Desulfobacteria</taxon>
        <taxon>Desulfobacterales</taxon>
        <taxon>Desulfobacteriaceae</taxon>
        <taxon>Desulfobacterium</taxon>
        <taxon>environmental samples</taxon>
    </lineage>
</organism>
<dbReference type="AlphaFoldDB" id="A0A445N1E7"/>
<keyword evidence="1" id="KW-1133">Transmembrane helix</keyword>
<feature type="domain" description="Chemotaxis methyl-accepting receptor HlyB-like 4HB MCP" evidence="2">
    <location>
        <begin position="13"/>
        <end position="192"/>
    </location>
</feature>
<keyword evidence="1" id="KW-0812">Transmembrane</keyword>
<dbReference type="Pfam" id="PF12729">
    <property type="entry name" value="4HB_MCP_1"/>
    <property type="match status" value="1"/>
</dbReference>
<proteinExistence type="predicted"/>
<sequence length="225" mass="25553">MSKRNIFYDKYAKTKRRLFVFGIVSAFILFGSGLGVLELSNLKAISLGLDSIINDRVMPLQQLKSVSDMYCINIVDTAHKVLNGNITWAEGAKRIDETTKNISEKWDSYTKTYLVDEEKRLIVELVPLKERADMAAKKLRDILELGDRKALEELVKKQLYQSIDPVQEKISSLFHVQISIAKDIHYEGKTQYQFSRSLGIVSIALGLVLGLVLALRWGMTNRISI</sequence>
<reference evidence="3" key="1">
    <citation type="submission" date="2018-01" db="EMBL/GenBank/DDBJ databases">
        <authorList>
            <person name="Regsiter A."/>
            <person name="William W."/>
        </authorList>
    </citation>
    <scope>NUCLEOTIDE SEQUENCE</scope>
    <source>
        <strain evidence="3">TRIP AH-1</strain>
    </source>
</reference>
<accession>A0A445N1E7</accession>
<gene>
    <name evidence="3" type="ORF">PITCH_A640068</name>
</gene>
<protein>
    <recommendedName>
        <fullName evidence="2">Chemotaxis methyl-accepting receptor HlyB-like 4HB MCP domain-containing protein</fullName>
    </recommendedName>
</protein>
<evidence type="ECO:0000313" key="3">
    <source>
        <dbReference type="EMBL" id="SPD75525.1"/>
    </source>
</evidence>